<dbReference type="AlphaFoldDB" id="A0A0R2PYX9"/>
<dbReference type="InterPro" id="IPR036779">
    <property type="entry name" value="LysM_dom_sf"/>
</dbReference>
<dbReference type="CDD" id="cd00118">
    <property type="entry name" value="LysM"/>
    <property type="match status" value="1"/>
</dbReference>
<dbReference type="PROSITE" id="PS51257">
    <property type="entry name" value="PROKAR_LIPOPROTEIN"/>
    <property type="match status" value="1"/>
</dbReference>
<reference evidence="3" key="1">
    <citation type="submission" date="2015-10" db="EMBL/GenBank/DDBJ databases">
        <title>Metagenome-Assembled Genomes uncover a global brackish microbiome.</title>
        <authorList>
            <person name="Hugerth L.W."/>
            <person name="Larsson J."/>
            <person name="Alneberg J."/>
            <person name="Lindh M.V."/>
            <person name="Legrand C."/>
            <person name="Pinhassi J."/>
            <person name="Andersson A."/>
        </authorList>
    </citation>
    <scope>NUCLEOTIDE SEQUENCE [LARGE SCALE GENOMIC DNA]</scope>
</reference>
<organism evidence="2 3">
    <name type="scientific">SAR86 cluster bacterium BACL1 MAG-120920-bin57</name>
    <dbReference type="NCBI Taxonomy" id="1655571"/>
    <lineage>
        <taxon>Bacteria</taxon>
        <taxon>Pseudomonadati</taxon>
        <taxon>Pseudomonadota</taxon>
        <taxon>Gammaproteobacteria</taxon>
        <taxon>SAR86 cluster</taxon>
    </lineage>
</organism>
<accession>A0A0R2PYX9</accession>
<dbReference type="Pfam" id="PF01476">
    <property type="entry name" value="LysM"/>
    <property type="match status" value="1"/>
</dbReference>
<gene>
    <name evidence="2" type="ORF">ABR63_03170</name>
</gene>
<dbReference type="InterPro" id="IPR016047">
    <property type="entry name" value="M23ase_b-sheet_dom"/>
</dbReference>
<dbReference type="PANTHER" id="PTHR21666:SF270">
    <property type="entry name" value="MUREIN HYDROLASE ACTIVATOR ENVC"/>
    <property type="match status" value="1"/>
</dbReference>
<comment type="caution">
    <text evidence="2">The sequence shown here is derived from an EMBL/GenBank/DDBJ whole genome shotgun (WGS) entry which is preliminary data.</text>
</comment>
<dbReference type="EMBL" id="LIAV01000001">
    <property type="protein sequence ID" value="KRO41437.1"/>
    <property type="molecule type" value="Genomic_DNA"/>
</dbReference>
<dbReference type="Proteomes" id="UP000050874">
    <property type="component" value="Unassembled WGS sequence"/>
</dbReference>
<sequence length="213" mass="23862">MKALISYLTTVLIISGCSSLENLKLNLEDRIFYDPKEIYIVQSGDSIWSIALKNNLDPQQIITSNNLSKPYVIFPNQELSLFKTSQNSIYEAPQQNITWNQPIKTSQKPTAEGQYWLIYKEDLGEKIYAVDRGKVVVAGPDIPGYGNLVMISHPDGFISLYAHCEKIYVSSGEMIESGMEIAQLGSSEASSPMLRFQLRKNGAPIKTSTITFR</sequence>
<evidence type="ECO:0000259" key="1">
    <source>
        <dbReference type="PROSITE" id="PS51782"/>
    </source>
</evidence>
<dbReference type="SMART" id="SM00257">
    <property type="entry name" value="LysM"/>
    <property type="match status" value="1"/>
</dbReference>
<dbReference type="PROSITE" id="PS51782">
    <property type="entry name" value="LYSM"/>
    <property type="match status" value="1"/>
</dbReference>
<dbReference type="Gene3D" id="2.70.70.10">
    <property type="entry name" value="Glucose Permease (Domain IIA)"/>
    <property type="match status" value="1"/>
</dbReference>
<dbReference type="InterPro" id="IPR050570">
    <property type="entry name" value="Cell_wall_metabolism_enzyme"/>
</dbReference>
<dbReference type="InterPro" id="IPR018392">
    <property type="entry name" value="LysM"/>
</dbReference>
<dbReference type="GO" id="GO:0004222">
    <property type="term" value="F:metalloendopeptidase activity"/>
    <property type="evidence" value="ECO:0007669"/>
    <property type="project" value="TreeGrafter"/>
</dbReference>
<dbReference type="SUPFAM" id="SSF51261">
    <property type="entry name" value="Duplicated hybrid motif"/>
    <property type="match status" value="1"/>
</dbReference>
<feature type="domain" description="LysM" evidence="1">
    <location>
        <begin position="37"/>
        <end position="81"/>
    </location>
</feature>
<name>A0A0R2PYX9_9GAMM</name>
<dbReference type="InterPro" id="IPR011055">
    <property type="entry name" value="Dup_hybrid_motif"/>
</dbReference>
<proteinExistence type="predicted"/>
<dbReference type="Pfam" id="PF01551">
    <property type="entry name" value="Peptidase_M23"/>
    <property type="match status" value="1"/>
</dbReference>
<protein>
    <recommendedName>
        <fullName evidence="1">LysM domain-containing protein</fullName>
    </recommendedName>
</protein>
<evidence type="ECO:0000313" key="2">
    <source>
        <dbReference type="EMBL" id="KRO41437.1"/>
    </source>
</evidence>
<dbReference type="PANTHER" id="PTHR21666">
    <property type="entry name" value="PEPTIDASE-RELATED"/>
    <property type="match status" value="1"/>
</dbReference>
<evidence type="ECO:0000313" key="3">
    <source>
        <dbReference type="Proteomes" id="UP000050874"/>
    </source>
</evidence>
<dbReference type="CDD" id="cd12797">
    <property type="entry name" value="M23_peptidase"/>
    <property type="match status" value="1"/>
</dbReference>
<dbReference type="Gene3D" id="3.10.350.10">
    <property type="entry name" value="LysM domain"/>
    <property type="match status" value="1"/>
</dbReference>